<dbReference type="PANTHER" id="PTHR46796:SF6">
    <property type="entry name" value="ARAC SUBFAMILY"/>
    <property type="match status" value="1"/>
</dbReference>
<dbReference type="Proteomes" id="UP000031774">
    <property type="component" value="Chromosome"/>
</dbReference>
<dbReference type="KEGG" id="svt:SVTN_02625"/>
<dbReference type="SMART" id="SM00342">
    <property type="entry name" value="HTH_ARAC"/>
    <property type="match status" value="1"/>
</dbReference>
<dbReference type="GO" id="GO:0043565">
    <property type="term" value="F:sequence-specific DNA binding"/>
    <property type="evidence" value="ECO:0007669"/>
    <property type="project" value="InterPro"/>
</dbReference>
<dbReference type="InterPro" id="IPR009057">
    <property type="entry name" value="Homeodomain-like_sf"/>
</dbReference>
<dbReference type="PROSITE" id="PS01124">
    <property type="entry name" value="HTH_ARAC_FAMILY_2"/>
    <property type="match status" value="1"/>
</dbReference>
<accession>A0A0B5IM74</accession>
<protein>
    <recommendedName>
        <fullName evidence="4">HTH araC/xylS-type domain-containing protein</fullName>
    </recommendedName>
</protein>
<sequence>MSLSHAATSVLSQSNSGLSRPDRFAWFIDAVREGIAPFALSSPYSGDFTARVVSADLGATQLATFSFPALDAVRTARHIRRGDPETYMLGLIQRAPMQVAQKRETVAVRAGELVLFDTSYPLEAVFPDHGHHVVVTILRLPRASMPLPDDQVDRLLAQPLSTCSATGSLLRHLMGSALGPVADQSQTENQRLGTIAVDLAAAFLAGHIDASGFLPTETRRRALVARIGAFIEANLGDPGLTPAAIASQHHISVRTLHQLFNAEPEGVMATVRRRRLERCRQALATPSLRKQPIGVIAARWGFSSPGEFSRVFKRTYSETPRQFRDGTAAARSPR</sequence>
<proteinExistence type="predicted"/>
<dbReference type="HOGENOM" id="CLU_049704_1_1_11"/>
<evidence type="ECO:0000313" key="6">
    <source>
        <dbReference type="Proteomes" id="UP000031774"/>
    </source>
</evidence>
<dbReference type="PANTHER" id="PTHR46796">
    <property type="entry name" value="HTH-TYPE TRANSCRIPTIONAL ACTIVATOR RHAS-RELATED"/>
    <property type="match status" value="1"/>
</dbReference>
<dbReference type="PRINTS" id="PR00032">
    <property type="entry name" value="HTHARAC"/>
</dbReference>
<dbReference type="GO" id="GO:0003700">
    <property type="term" value="F:DNA-binding transcription factor activity"/>
    <property type="evidence" value="ECO:0007669"/>
    <property type="project" value="InterPro"/>
</dbReference>
<keyword evidence="1" id="KW-0805">Transcription regulation</keyword>
<name>A0A0B5IM74_9ACTN</name>
<evidence type="ECO:0000256" key="1">
    <source>
        <dbReference type="ARBA" id="ARBA00023015"/>
    </source>
</evidence>
<dbReference type="InterPro" id="IPR050204">
    <property type="entry name" value="AraC_XylS_family_regulators"/>
</dbReference>
<evidence type="ECO:0000256" key="2">
    <source>
        <dbReference type="ARBA" id="ARBA00023125"/>
    </source>
</evidence>
<dbReference type="InterPro" id="IPR018060">
    <property type="entry name" value="HTH_AraC"/>
</dbReference>
<dbReference type="Pfam" id="PF12833">
    <property type="entry name" value="HTH_18"/>
    <property type="match status" value="1"/>
</dbReference>
<dbReference type="RefSeq" id="WP_041133471.1">
    <property type="nucleotide sequence ID" value="NZ_CP010407.1"/>
</dbReference>
<organism evidence="5 6">
    <name type="scientific">Streptomyces vietnamensis</name>
    <dbReference type="NCBI Taxonomy" id="362257"/>
    <lineage>
        <taxon>Bacteria</taxon>
        <taxon>Bacillati</taxon>
        <taxon>Actinomycetota</taxon>
        <taxon>Actinomycetes</taxon>
        <taxon>Kitasatosporales</taxon>
        <taxon>Streptomycetaceae</taxon>
        <taxon>Streptomyces</taxon>
    </lineage>
</organism>
<gene>
    <name evidence="5" type="ORF">SVTN_02625</name>
</gene>
<dbReference type="InterPro" id="IPR020449">
    <property type="entry name" value="Tscrpt_reg_AraC-type_HTH"/>
</dbReference>
<dbReference type="EMBL" id="CP010407">
    <property type="protein sequence ID" value="AJF69484.1"/>
    <property type="molecule type" value="Genomic_DNA"/>
</dbReference>
<keyword evidence="3" id="KW-0804">Transcription</keyword>
<dbReference type="InterPro" id="IPR035418">
    <property type="entry name" value="AraC-bd_2"/>
</dbReference>
<dbReference type="Gene3D" id="1.10.10.60">
    <property type="entry name" value="Homeodomain-like"/>
    <property type="match status" value="1"/>
</dbReference>
<keyword evidence="6" id="KW-1185">Reference proteome</keyword>
<keyword evidence="2" id="KW-0238">DNA-binding</keyword>
<evidence type="ECO:0000313" key="5">
    <source>
        <dbReference type="EMBL" id="AJF69484.1"/>
    </source>
</evidence>
<dbReference type="Pfam" id="PF14525">
    <property type="entry name" value="AraC_binding_2"/>
    <property type="match status" value="1"/>
</dbReference>
<evidence type="ECO:0000256" key="3">
    <source>
        <dbReference type="ARBA" id="ARBA00023163"/>
    </source>
</evidence>
<reference evidence="5 6" key="1">
    <citation type="submission" date="2014-12" db="EMBL/GenBank/DDBJ databases">
        <title>Complete genome sequence of Streptomyces vietnamensis strain GIMV4.0001, a genetic manipulable producer of the benzoisochromanequinone antibiotic granaticin.</title>
        <authorList>
            <person name="Deng M.R."/>
            <person name="Guo J."/>
            <person name="Ma L.Y."/>
            <person name="Feng G.D."/>
            <person name="Mo C.Y."/>
            <person name="Zhu H.H."/>
        </authorList>
    </citation>
    <scope>NUCLEOTIDE SEQUENCE [LARGE SCALE GENOMIC DNA]</scope>
    <source>
        <strain evidence="6">GIMV4.0001</strain>
    </source>
</reference>
<feature type="domain" description="HTH araC/xylS-type" evidence="4">
    <location>
        <begin position="225"/>
        <end position="326"/>
    </location>
</feature>
<dbReference type="SUPFAM" id="SSF46689">
    <property type="entry name" value="Homeodomain-like"/>
    <property type="match status" value="1"/>
</dbReference>
<dbReference type="AlphaFoldDB" id="A0A0B5IM74"/>
<evidence type="ECO:0000259" key="4">
    <source>
        <dbReference type="PROSITE" id="PS01124"/>
    </source>
</evidence>